<dbReference type="AlphaFoldDB" id="A0A9N8DIH0"/>
<dbReference type="InterPro" id="IPR009050">
    <property type="entry name" value="Globin-like_sf"/>
</dbReference>
<keyword evidence="1" id="KW-0813">Transport</keyword>
<keyword evidence="2" id="KW-0349">Heme</keyword>
<name>A0A9N8DIH0_9STRA</name>
<accession>A0A9N8DIH0</accession>
<dbReference type="GO" id="GO:0019825">
    <property type="term" value="F:oxygen binding"/>
    <property type="evidence" value="ECO:0007669"/>
    <property type="project" value="InterPro"/>
</dbReference>
<dbReference type="SUPFAM" id="SSF46458">
    <property type="entry name" value="Globin-like"/>
    <property type="match status" value="1"/>
</dbReference>
<dbReference type="InterPro" id="IPR001486">
    <property type="entry name" value="Hemoglobin_trunc"/>
</dbReference>
<dbReference type="Pfam" id="PF01152">
    <property type="entry name" value="Bac_globin"/>
    <property type="match status" value="1"/>
</dbReference>
<keyword evidence="6" id="KW-1185">Reference proteome</keyword>
<proteinExistence type="predicted"/>
<organism evidence="5 6">
    <name type="scientific">Seminavis robusta</name>
    <dbReference type="NCBI Taxonomy" id="568900"/>
    <lineage>
        <taxon>Eukaryota</taxon>
        <taxon>Sar</taxon>
        <taxon>Stramenopiles</taxon>
        <taxon>Ochrophyta</taxon>
        <taxon>Bacillariophyta</taxon>
        <taxon>Bacillariophyceae</taxon>
        <taxon>Bacillariophycidae</taxon>
        <taxon>Naviculales</taxon>
        <taxon>Naviculaceae</taxon>
        <taxon>Seminavis</taxon>
    </lineage>
</organism>
<protein>
    <submittedName>
        <fullName evidence="5">Truncated hemoglobin GlbN</fullName>
    </submittedName>
</protein>
<evidence type="ECO:0000313" key="6">
    <source>
        <dbReference type="Proteomes" id="UP001153069"/>
    </source>
</evidence>
<evidence type="ECO:0000256" key="2">
    <source>
        <dbReference type="ARBA" id="ARBA00022617"/>
    </source>
</evidence>
<evidence type="ECO:0000256" key="3">
    <source>
        <dbReference type="ARBA" id="ARBA00022723"/>
    </source>
</evidence>
<sequence>MALKIFKRWKAKYGVRVFGSKAAKTVMESDERNGNNDSFDNGFLLDRLGGPQVLECLVEAFLDRVLLDDKLMDFFKDTDLRVLTLHQKRFFTMAFTKIPESVNVMISIKNHHKHLFAQGLHEGHFDLVVQHLTAAMEALEVDKAIMTEAARIVLPLRVIFEEGAKEAKLAQDL</sequence>
<reference evidence="5" key="1">
    <citation type="submission" date="2020-06" db="EMBL/GenBank/DDBJ databases">
        <authorList>
            <consortium name="Plant Systems Biology data submission"/>
        </authorList>
    </citation>
    <scope>NUCLEOTIDE SEQUENCE</scope>
    <source>
        <strain evidence="5">D6</strain>
    </source>
</reference>
<comment type="caution">
    <text evidence="5">The sequence shown here is derived from an EMBL/GenBank/DDBJ whole genome shotgun (WGS) entry which is preliminary data.</text>
</comment>
<keyword evidence="4" id="KW-0408">Iron</keyword>
<keyword evidence="3" id="KW-0479">Metal-binding</keyword>
<dbReference type="OrthoDB" id="45954at2759"/>
<dbReference type="GO" id="GO:0046872">
    <property type="term" value="F:metal ion binding"/>
    <property type="evidence" value="ECO:0007669"/>
    <property type="project" value="UniProtKB-KW"/>
</dbReference>
<evidence type="ECO:0000256" key="4">
    <source>
        <dbReference type="ARBA" id="ARBA00023004"/>
    </source>
</evidence>
<dbReference type="InterPro" id="IPR012292">
    <property type="entry name" value="Globin/Proto"/>
</dbReference>
<evidence type="ECO:0000313" key="5">
    <source>
        <dbReference type="EMBL" id="CAB9501359.1"/>
    </source>
</evidence>
<dbReference type="GO" id="GO:0020037">
    <property type="term" value="F:heme binding"/>
    <property type="evidence" value="ECO:0007669"/>
    <property type="project" value="InterPro"/>
</dbReference>
<dbReference type="Proteomes" id="UP001153069">
    <property type="component" value="Unassembled WGS sequence"/>
</dbReference>
<gene>
    <name evidence="5" type="ORF">SEMRO_106_G053600.1</name>
</gene>
<dbReference type="CDD" id="cd00454">
    <property type="entry name" value="TrHb1_N"/>
    <property type="match status" value="1"/>
</dbReference>
<evidence type="ECO:0000256" key="1">
    <source>
        <dbReference type="ARBA" id="ARBA00022448"/>
    </source>
</evidence>
<dbReference type="Gene3D" id="1.10.490.10">
    <property type="entry name" value="Globins"/>
    <property type="match status" value="1"/>
</dbReference>
<dbReference type="EMBL" id="CAICTM010000105">
    <property type="protein sequence ID" value="CAB9501359.1"/>
    <property type="molecule type" value="Genomic_DNA"/>
</dbReference>